<dbReference type="AlphaFoldDB" id="A0A0G1VTJ2"/>
<protein>
    <submittedName>
        <fullName evidence="1">Uncharacterized protein</fullName>
    </submittedName>
</protein>
<evidence type="ECO:0000313" key="2">
    <source>
        <dbReference type="Proteomes" id="UP000034588"/>
    </source>
</evidence>
<dbReference type="Proteomes" id="UP000034588">
    <property type="component" value="Unassembled WGS sequence"/>
</dbReference>
<dbReference type="EMBL" id="LCQD01000053">
    <property type="protein sequence ID" value="KKW09813.1"/>
    <property type="molecule type" value="Genomic_DNA"/>
</dbReference>
<reference evidence="1 2" key="1">
    <citation type="journal article" date="2015" name="Nature">
        <title>rRNA introns, odd ribosomes, and small enigmatic genomes across a large radiation of phyla.</title>
        <authorList>
            <person name="Brown C.T."/>
            <person name="Hug L.A."/>
            <person name="Thomas B.C."/>
            <person name="Sharon I."/>
            <person name="Castelle C.J."/>
            <person name="Singh A."/>
            <person name="Wilkins M.J."/>
            <person name="Williams K.H."/>
            <person name="Banfield J.F."/>
        </authorList>
    </citation>
    <scope>NUCLEOTIDE SEQUENCE [LARGE SCALE GENOMIC DNA]</scope>
</reference>
<accession>A0A0G1VTJ2</accession>
<name>A0A0G1VTJ2_9BACT</name>
<gene>
    <name evidence="1" type="ORF">UY48_C0053G0015</name>
</gene>
<sequence>MEWVMTHWTDLLGGVLMVLGGFSILAKLTPTQADDAVIDKVLAVIHAFGLTKKV</sequence>
<evidence type="ECO:0000313" key="1">
    <source>
        <dbReference type="EMBL" id="KKW09813.1"/>
    </source>
</evidence>
<comment type="caution">
    <text evidence="1">The sequence shown here is derived from an EMBL/GenBank/DDBJ whole genome shotgun (WGS) entry which is preliminary data.</text>
</comment>
<proteinExistence type="predicted"/>
<organism evidence="1 2">
    <name type="scientific">Candidatus Gottesmanbacteria bacterium GW2011_GWB1_49_7</name>
    <dbReference type="NCBI Taxonomy" id="1618448"/>
    <lineage>
        <taxon>Bacteria</taxon>
        <taxon>Candidatus Gottesmaniibacteriota</taxon>
    </lineage>
</organism>